<dbReference type="AlphaFoldDB" id="A0A9X4GZI2"/>
<evidence type="ECO:0000313" key="1">
    <source>
        <dbReference type="EMBL" id="MDF9408825.1"/>
    </source>
</evidence>
<organism evidence="1 2">
    <name type="scientific">Pelotomaculum isophthalicicum JI</name>
    <dbReference type="NCBI Taxonomy" id="947010"/>
    <lineage>
        <taxon>Bacteria</taxon>
        <taxon>Bacillati</taxon>
        <taxon>Bacillota</taxon>
        <taxon>Clostridia</taxon>
        <taxon>Eubacteriales</taxon>
        <taxon>Desulfotomaculaceae</taxon>
        <taxon>Pelotomaculum</taxon>
    </lineage>
</organism>
<accession>A0A9X4GZI2</accession>
<gene>
    <name evidence="1" type="ORF">L7E55_10740</name>
</gene>
<name>A0A9X4GZI2_9FIRM</name>
<evidence type="ECO:0000313" key="2">
    <source>
        <dbReference type="Proteomes" id="UP001154312"/>
    </source>
</evidence>
<reference evidence="1" key="1">
    <citation type="submission" date="2022-02" db="EMBL/GenBank/DDBJ databases">
        <authorList>
            <person name="Leng L."/>
        </authorList>
    </citation>
    <scope>NUCLEOTIDE SEQUENCE</scope>
    <source>
        <strain evidence="1">JI</strain>
    </source>
</reference>
<proteinExistence type="predicted"/>
<sequence>MSATVRISQASWQILRQIAAQAGEPMQAVLDKAVEEYRRKCFLQKANEAFAALKENTEAWQEEIAERKAWEITLEDGIKGDN</sequence>
<protein>
    <submittedName>
        <fullName evidence="1">Toxin-antitoxin system protein</fullName>
    </submittedName>
</protein>
<dbReference type="Proteomes" id="UP001154312">
    <property type="component" value="Unassembled WGS sequence"/>
</dbReference>
<comment type="caution">
    <text evidence="1">The sequence shown here is derived from an EMBL/GenBank/DDBJ whole genome shotgun (WGS) entry which is preliminary data.</text>
</comment>
<dbReference type="EMBL" id="JAKOAV010000019">
    <property type="protein sequence ID" value="MDF9408825.1"/>
    <property type="molecule type" value="Genomic_DNA"/>
</dbReference>
<dbReference type="RefSeq" id="WP_277444232.1">
    <property type="nucleotide sequence ID" value="NZ_JAKOAV010000019.1"/>
</dbReference>
<keyword evidence="2" id="KW-1185">Reference proteome</keyword>